<organism evidence="4 5">
    <name type="scientific">Rhodococcus spelaei</name>
    <dbReference type="NCBI Taxonomy" id="2546320"/>
    <lineage>
        <taxon>Bacteria</taxon>
        <taxon>Bacillati</taxon>
        <taxon>Actinomycetota</taxon>
        <taxon>Actinomycetes</taxon>
        <taxon>Mycobacteriales</taxon>
        <taxon>Nocardiaceae</taxon>
        <taxon>Rhodococcus</taxon>
    </lineage>
</organism>
<dbReference type="OrthoDB" id="4709704at2"/>
<dbReference type="InterPro" id="IPR001647">
    <property type="entry name" value="HTH_TetR"/>
</dbReference>
<accession>A0A541B9W5</accession>
<evidence type="ECO:0000256" key="1">
    <source>
        <dbReference type="ARBA" id="ARBA00023125"/>
    </source>
</evidence>
<keyword evidence="5" id="KW-1185">Reference proteome</keyword>
<gene>
    <name evidence="4" type="ORF">FK531_09595</name>
</gene>
<evidence type="ECO:0000313" key="4">
    <source>
        <dbReference type="EMBL" id="TQF69028.1"/>
    </source>
</evidence>
<keyword evidence="1 2" id="KW-0238">DNA-binding</keyword>
<feature type="DNA-binding region" description="H-T-H motif" evidence="2">
    <location>
        <begin position="37"/>
        <end position="56"/>
    </location>
</feature>
<dbReference type="Gene3D" id="1.10.357.10">
    <property type="entry name" value="Tetracycline Repressor, domain 2"/>
    <property type="match status" value="1"/>
</dbReference>
<dbReference type="AlphaFoldDB" id="A0A541B9W5"/>
<dbReference type="Pfam" id="PF00440">
    <property type="entry name" value="TetR_N"/>
    <property type="match status" value="1"/>
</dbReference>
<dbReference type="Proteomes" id="UP000316256">
    <property type="component" value="Unassembled WGS sequence"/>
</dbReference>
<name>A0A541B9W5_9NOCA</name>
<evidence type="ECO:0000313" key="5">
    <source>
        <dbReference type="Proteomes" id="UP000316256"/>
    </source>
</evidence>
<proteinExistence type="predicted"/>
<comment type="caution">
    <text evidence="4">The sequence shown here is derived from an EMBL/GenBank/DDBJ whole genome shotgun (WGS) entry which is preliminary data.</text>
</comment>
<dbReference type="EMBL" id="VIGH01000004">
    <property type="protein sequence ID" value="TQF69028.1"/>
    <property type="molecule type" value="Genomic_DNA"/>
</dbReference>
<evidence type="ECO:0000256" key="2">
    <source>
        <dbReference type="PROSITE-ProRule" id="PRU00335"/>
    </source>
</evidence>
<dbReference type="GO" id="GO:0003677">
    <property type="term" value="F:DNA binding"/>
    <property type="evidence" value="ECO:0007669"/>
    <property type="project" value="UniProtKB-UniRule"/>
</dbReference>
<dbReference type="PROSITE" id="PS50977">
    <property type="entry name" value="HTH_TETR_2"/>
    <property type="match status" value="1"/>
</dbReference>
<feature type="domain" description="HTH tetR-type" evidence="3">
    <location>
        <begin position="14"/>
        <end position="74"/>
    </location>
</feature>
<dbReference type="PRINTS" id="PR00455">
    <property type="entry name" value="HTHTETR"/>
</dbReference>
<dbReference type="InterPro" id="IPR009057">
    <property type="entry name" value="Homeodomain-like_sf"/>
</dbReference>
<protein>
    <submittedName>
        <fullName evidence="4">TetR/AcrR family transcriptional regulator</fullName>
    </submittedName>
</protein>
<evidence type="ECO:0000259" key="3">
    <source>
        <dbReference type="PROSITE" id="PS50977"/>
    </source>
</evidence>
<dbReference type="SUPFAM" id="SSF46689">
    <property type="entry name" value="Homeodomain-like"/>
    <property type="match status" value="1"/>
</dbReference>
<sequence>MPKIAAATVAEHRAAQRRALLDAAHDLLSESPERTPGLAEVAAKAGLARSSAYHYFSSREDLLSAVVEDMFPRWNGRIVEAMAGSEDPVWAYVDTNLQLVADGEHAIVGALASLSPQSFRDSRFTALHEGLVLPLVESLRAEGDPDPEMTAQLINAIVHKGTELIESGRGFDGVRAAVRKVLAR</sequence>
<reference evidence="4 5" key="1">
    <citation type="submission" date="2019-06" db="EMBL/GenBank/DDBJ databases">
        <title>Rhodococcus spaelei sp. nov., isolated from a cave.</title>
        <authorList>
            <person name="Lee S.D."/>
        </authorList>
    </citation>
    <scope>NUCLEOTIDE SEQUENCE [LARGE SCALE GENOMIC DNA]</scope>
    <source>
        <strain evidence="4 5">C9-5</strain>
    </source>
</reference>
<dbReference type="RefSeq" id="WP_142098386.1">
    <property type="nucleotide sequence ID" value="NZ_VIGH01000004.1"/>
</dbReference>